<evidence type="ECO:0000256" key="1">
    <source>
        <dbReference type="ARBA" id="ARBA00001954"/>
    </source>
</evidence>
<dbReference type="GO" id="GO:0005506">
    <property type="term" value="F:iron ion binding"/>
    <property type="evidence" value="ECO:0007669"/>
    <property type="project" value="UniProtKB-ARBA"/>
</dbReference>
<dbReference type="SUPFAM" id="SSF51197">
    <property type="entry name" value="Clavaminate synthase-like"/>
    <property type="match status" value="1"/>
</dbReference>
<dbReference type="Proteomes" id="UP000318148">
    <property type="component" value="Unassembled WGS sequence"/>
</dbReference>
<proteinExistence type="predicted"/>
<accession>A0A520LJY6</accession>
<dbReference type="EMBL" id="SHBO01000055">
    <property type="protein sequence ID" value="RZO04848.1"/>
    <property type="molecule type" value="Genomic_DNA"/>
</dbReference>
<reference evidence="2 3" key="1">
    <citation type="submission" date="2019-02" db="EMBL/GenBank/DDBJ databases">
        <title>Prokaryotic population dynamics and viral predation in marine succession experiment using metagenomics: the confinement effect.</title>
        <authorList>
            <person name="Haro-Moreno J.M."/>
            <person name="Rodriguez-Valera F."/>
            <person name="Lopez-Perez M."/>
        </authorList>
    </citation>
    <scope>NUCLEOTIDE SEQUENCE [LARGE SCALE GENOMIC DNA]</scope>
    <source>
        <strain evidence="2">MED-G169</strain>
    </source>
</reference>
<dbReference type="AlphaFoldDB" id="A0A520LJY6"/>
<name>A0A520LJY6_9GAMM</name>
<dbReference type="PANTHER" id="PTHR20883:SF48">
    <property type="entry name" value="ECTOINE DIOXYGENASE"/>
    <property type="match status" value="1"/>
</dbReference>
<evidence type="ECO:0000313" key="3">
    <source>
        <dbReference type="Proteomes" id="UP000318148"/>
    </source>
</evidence>
<sequence length="221" mass="25114">MKAIYLNIMQSAMPKYQLEKLKKKFEEDGFVVLKNYLDSDQLDDLRNRAINLSSRLMKDQESKDKYHHVLKSLNRQDSWFDDELKNGSHVEILEALLGFKPNGVSAAWFDRPIGDDIGIEPHKDAYGSDKSEKVGATIWISLDKASRDNGCLSYLRGSHKKVYPDIIPIPGIEKNSEHAVFVELNPGDAVVHSSSIVHWSEGNQSLMPRRAVSYFYFGAKI</sequence>
<evidence type="ECO:0008006" key="4">
    <source>
        <dbReference type="Google" id="ProtNLM"/>
    </source>
</evidence>
<dbReference type="InterPro" id="IPR008775">
    <property type="entry name" value="Phytyl_CoA_dOase-like"/>
</dbReference>
<comment type="caution">
    <text evidence="2">The sequence shown here is derived from an EMBL/GenBank/DDBJ whole genome shotgun (WGS) entry which is preliminary data.</text>
</comment>
<dbReference type="Gene3D" id="2.60.120.620">
    <property type="entry name" value="q2cbj1_9rhob like domain"/>
    <property type="match status" value="1"/>
</dbReference>
<gene>
    <name evidence="2" type="ORF">EVB02_03905</name>
</gene>
<organism evidence="2 3">
    <name type="scientific">SAR92 clade bacterium</name>
    <dbReference type="NCBI Taxonomy" id="2315479"/>
    <lineage>
        <taxon>Bacteria</taxon>
        <taxon>Pseudomonadati</taxon>
        <taxon>Pseudomonadota</taxon>
        <taxon>Gammaproteobacteria</taxon>
        <taxon>Cellvibrionales</taxon>
        <taxon>Porticoccaceae</taxon>
        <taxon>SAR92 clade</taxon>
    </lineage>
</organism>
<protein>
    <recommendedName>
        <fullName evidence="4">Phytanoyl-CoA dioxygenase family protein</fullName>
    </recommendedName>
</protein>
<dbReference type="GO" id="GO:0016706">
    <property type="term" value="F:2-oxoglutarate-dependent dioxygenase activity"/>
    <property type="evidence" value="ECO:0007669"/>
    <property type="project" value="UniProtKB-ARBA"/>
</dbReference>
<evidence type="ECO:0000313" key="2">
    <source>
        <dbReference type="EMBL" id="RZO04848.1"/>
    </source>
</evidence>
<dbReference type="PANTHER" id="PTHR20883">
    <property type="entry name" value="PHYTANOYL-COA DIOXYGENASE DOMAIN CONTAINING 1"/>
    <property type="match status" value="1"/>
</dbReference>
<comment type="cofactor">
    <cofactor evidence="1">
        <name>Fe(2+)</name>
        <dbReference type="ChEBI" id="CHEBI:29033"/>
    </cofactor>
</comment>
<dbReference type="Pfam" id="PF05721">
    <property type="entry name" value="PhyH"/>
    <property type="match status" value="1"/>
</dbReference>